<organism evidence="2 3">
    <name type="scientific">Glomus cerebriforme</name>
    <dbReference type="NCBI Taxonomy" id="658196"/>
    <lineage>
        <taxon>Eukaryota</taxon>
        <taxon>Fungi</taxon>
        <taxon>Fungi incertae sedis</taxon>
        <taxon>Mucoromycota</taxon>
        <taxon>Glomeromycotina</taxon>
        <taxon>Glomeromycetes</taxon>
        <taxon>Glomerales</taxon>
        <taxon>Glomeraceae</taxon>
        <taxon>Glomus</taxon>
    </lineage>
</organism>
<dbReference type="OrthoDB" id="2308321at2759"/>
<evidence type="ECO:0000313" key="3">
    <source>
        <dbReference type="Proteomes" id="UP000265703"/>
    </source>
</evidence>
<evidence type="ECO:0000313" key="2">
    <source>
        <dbReference type="EMBL" id="RIA95564.1"/>
    </source>
</evidence>
<accession>A0A397TL52</accession>
<name>A0A397TL52_9GLOM</name>
<keyword evidence="1" id="KW-0175">Coiled coil</keyword>
<gene>
    <name evidence="2" type="ORF">C1645_733949</name>
</gene>
<sequence length="363" mass="42650">MLNIYEIIESLGLEQAKEDKLQTYLIKNQKEREELYSALISRKTNESKLSLLKCFLDNMSDYNRRLEVRIEKIENKMKEASSIVFSGIDDDTMQQMRDHLNLIFTVINWQMRIPNVSQGFSKFTWNKHTEDAQADEYLKHLKANITLPDKLEWYNAKKKRNFLNLKNQKWLPFNLKGTTDVAILGKGYLERYGQEVCGCKILIELKKPSNINSQSRFQTQGELISANHWSIYNVLAILTDLNDYWEFFWEFGNEIRSYKPTSHQDALQMLQIYVDNVNTESEEESGNGLEYTLNEELPFSKRRKLNTSNVQVSGVADFGEFTDEMSNIEIKSKQIERYLREVFIHSTSYEQFEMNDGAYSYIA</sequence>
<reference evidence="2 3" key="1">
    <citation type="submission" date="2018-06" db="EMBL/GenBank/DDBJ databases">
        <title>Comparative genomics reveals the genomic features of Rhizophagus irregularis, R. cerebriforme, R. diaphanum and Gigaspora rosea, and their symbiotic lifestyle signature.</title>
        <authorList>
            <person name="Morin E."/>
            <person name="San Clemente H."/>
            <person name="Chen E.C.H."/>
            <person name="De La Providencia I."/>
            <person name="Hainaut M."/>
            <person name="Kuo A."/>
            <person name="Kohler A."/>
            <person name="Murat C."/>
            <person name="Tang N."/>
            <person name="Roy S."/>
            <person name="Loubradou J."/>
            <person name="Henrissat B."/>
            <person name="Grigoriev I.V."/>
            <person name="Corradi N."/>
            <person name="Roux C."/>
            <person name="Martin F.M."/>
        </authorList>
    </citation>
    <scope>NUCLEOTIDE SEQUENCE [LARGE SCALE GENOMIC DNA]</scope>
    <source>
        <strain evidence="2 3">DAOM 227022</strain>
    </source>
</reference>
<keyword evidence="3" id="KW-1185">Reference proteome</keyword>
<proteinExistence type="predicted"/>
<dbReference type="Proteomes" id="UP000265703">
    <property type="component" value="Unassembled WGS sequence"/>
</dbReference>
<evidence type="ECO:0000256" key="1">
    <source>
        <dbReference type="SAM" id="Coils"/>
    </source>
</evidence>
<feature type="coiled-coil region" evidence="1">
    <location>
        <begin position="56"/>
        <end position="83"/>
    </location>
</feature>
<protein>
    <submittedName>
        <fullName evidence="2">Uncharacterized protein</fullName>
    </submittedName>
</protein>
<dbReference type="AlphaFoldDB" id="A0A397TL52"/>
<dbReference type="EMBL" id="QKYT01000059">
    <property type="protein sequence ID" value="RIA95564.1"/>
    <property type="molecule type" value="Genomic_DNA"/>
</dbReference>
<comment type="caution">
    <text evidence="2">The sequence shown here is derived from an EMBL/GenBank/DDBJ whole genome shotgun (WGS) entry which is preliminary data.</text>
</comment>